<dbReference type="OrthoDB" id="9785768at2"/>
<comment type="caution">
    <text evidence="3">The sequence shown here is derived from an EMBL/GenBank/DDBJ whole genome shotgun (WGS) entry which is preliminary data.</text>
</comment>
<dbReference type="PANTHER" id="PTHR42870:SF1">
    <property type="entry name" value="NON-SPECIFIC LIPID-TRANSFER PROTEIN-LIKE 2"/>
    <property type="match status" value="1"/>
</dbReference>
<dbReference type="InterPro" id="IPR002155">
    <property type="entry name" value="Thiolase"/>
</dbReference>
<proteinExistence type="predicted"/>
<dbReference type="Gene3D" id="3.40.47.10">
    <property type="match status" value="1"/>
</dbReference>
<name>A0A7C8BQY6_9MICO</name>
<feature type="domain" description="Thiolase C-terminal" evidence="2">
    <location>
        <begin position="262"/>
        <end position="397"/>
    </location>
</feature>
<keyword evidence="4" id="KW-1185">Reference proteome</keyword>
<dbReference type="InterPro" id="IPR016039">
    <property type="entry name" value="Thiolase-like"/>
</dbReference>
<protein>
    <submittedName>
        <fullName evidence="3">Acetyl-CoA acetyltransferase</fullName>
    </submittedName>
</protein>
<evidence type="ECO:0000259" key="2">
    <source>
        <dbReference type="Pfam" id="PF22691"/>
    </source>
</evidence>
<dbReference type="Pfam" id="PF22691">
    <property type="entry name" value="Thiolase_C_1"/>
    <property type="match status" value="1"/>
</dbReference>
<dbReference type="RefSeq" id="WP_158036583.1">
    <property type="nucleotide sequence ID" value="NZ_BAAAZV010000011.1"/>
</dbReference>
<dbReference type="SUPFAM" id="SSF53901">
    <property type="entry name" value="Thiolase-like"/>
    <property type="match status" value="1"/>
</dbReference>
<reference evidence="3 4" key="1">
    <citation type="submission" date="2019-09" db="EMBL/GenBank/DDBJ databases">
        <title>Phylogeny of genus Pseudoclavibacter and closely related genus.</title>
        <authorList>
            <person name="Li Y."/>
        </authorList>
    </citation>
    <scope>NUCLEOTIDE SEQUENCE [LARGE SCALE GENOMIC DNA]</scope>
    <source>
        <strain evidence="3 4">JCM 16921</strain>
    </source>
</reference>
<dbReference type="PANTHER" id="PTHR42870">
    <property type="entry name" value="ACETYL-COA C-ACETYLTRANSFERASE"/>
    <property type="match status" value="1"/>
</dbReference>
<dbReference type="InterPro" id="IPR020616">
    <property type="entry name" value="Thiolase_N"/>
</dbReference>
<gene>
    <name evidence="3" type="ORF">F8O02_07255</name>
</gene>
<evidence type="ECO:0000313" key="3">
    <source>
        <dbReference type="EMBL" id="KAB1631730.1"/>
    </source>
</evidence>
<feature type="domain" description="Thiolase N-terminal" evidence="1">
    <location>
        <begin position="19"/>
        <end position="236"/>
    </location>
</feature>
<dbReference type="AlphaFoldDB" id="A0A7C8BQY6"/>
<dbReference type="Pfam" id="PF00108">
    <property type="entry name" value="Thiolase_N"/>
    <property type="match status" value="1"/>
</dbReference>
<evidence type="ECO:0000313" key="4">
    <source>
        <dbReference type="Proteomes" id="UP000481339"/>
    </source>
</evidence>
<organism evidence="3 4">
    <name type="scientific">Pseudoclavibacter caeni</name>
    <dbReference type="NCBI Taxonomy" id="908846"/>
    <lineage>
        <taxon>Bacteria</taxon>
        <taxon>Bacillati</taxon>
        <taxon>Actinomycetota</taxon>
        <taxon>Actinomycetes</taxon>
        <taxon>Micrococcales</taxon>
        <taxon>Microbacteriaceae</taxon>
        <taxon>Pseudoclavibacter</taxon>
    </lineage>
</organism>
<dbReference type="CDD" id="cd00829">
    <property type="entry name" value="SCP-x_thiolase"/>
    <property type="match status" value="1"/>
</dbReference>
<dbReference type="Proteomes" id="UP000481339">
    <property type="component" value="Unassembled WGS sequence"/>
</dbReference>
<accession>A0A7C8BQY6</accession>
<dbReference type="GO" id="GO:0016747">
    <property type="term" value="F:acyltransferase activity, transferring groups other than amino-acyl groups"/>
    <property type="evidence" value="ECO:0007669"/>
    <property type="project" value="InterPro"/>
</dbReference>
<evidence type="ECO:0000259" key="1">
    <source>
        <dbReference type="Pfam" id="PF00108"/>
    </source>
</evidence>
<sequence length="398" mass="42193">MTATRTDPRPDDVLIAGWAHSRFGKLPDETLESLITRIGGQAIADAGLEPGDIDEVVIGTYNAGLVPLAFPSSLALQIDEALLYRPATRVENACSSGAAAVRTGVRAVRSGDADRVLVIGVEKMTQASPEQVGRALLGASYELAGTDSRGGFAEMFSAVADAYADRYGDPAHTMAQIAAKNHANGMRNPYAQLHKPFDVAFCETVSDRNPTVFGRLKRTDCSPVSDGAAALVLTRRDRAPHTGHGAVHLRAIEQANDWLPLDRRDLTLFGGVREAWQRALERTGRTLDDFSLLEVHDCFTIAELVIYESIGLAEPGQGARLLDDGTVERDGRLPVNVSGGLKAKGHPVGATGVSQHVLCAMQLTGTAGEMQLPTADVAGVVNMGGTAVSNYASVLERA</sequence>
<dbReference type="InterPro" id="IPR055140">
    <property type="entry name" value="Thiolase_C_2"/>
</dbReference>
<dbReference type="NCBIfam" id="NF005704">
    <property type="entry name" value="PRK07516.1"/>
    <property type="match status" value="1"/>
</dbReference>
<dbReference type="EMBL" id="WBKA01000005">
    <property type="protein sequence ID" value="KAB1631730.1"/>
    <property type="molecule type" value="Genomic_DNA"/>
</dbReference>
<dbReference type="PIRSF" id="PIRSF000429">
    <property type="entry name" value="Ac-CoA_Ac_transf"/>
    <property type="match status" value="1"/>
</dbReference>
<keyword evidence="3" id="KW-0808">Transferase</keyword>